<proteinExistence type="predicted"/>
<name>A0ACB7PDS8_9PEZI</name>
<organism evidence="1 2">
    <name type="scientific">Chaetomium tenue</name>
    <dbReference type="NCBI Taxonomy" id="1854479"/>
    <lineage>
        <taxon>Eukaryota</taxon>
        <taxon>Fungi</taxon>
        <taxon>Dikarya</taxon>
        <taxon>Ascomycota</taxon>
        <taxon>Pezizomycotina</taxon>
        <taxon>Sordariomycetes</taxon>
        <taxon>Sordariomycetidae</taxon>
        <taxon>Sordariales</taxon>
        <taxon>Chaetomiaceae</taxon>
        <taxon>Chaetomium</taxon>
    </lineage>
</organism>
<comment type="caution">
    <text evidence="1">The sequence shown here is derived from an EMBL/GenBank/DDBJ whole genome shotgun (WGS) entry which is preliminary data.</text>
</comment>
<accession>A0ACB7PDS8</accession>
<dbReference type="EMBL" id="JAGIZQ010000003">
    <property type="protein sequence ID" value="KAH6636464.1"/>
    <property type="molecule type" value="Genomic_DNA"/>
</dbReference>
<protein>
    <submittedName>
        <fullName evidence="1">Uncharacterized protein</fullName>
    </submittedName>
</protein>
<evidence type="ECO:0000313" key="2">
    <source>
        <dbReference type="Proteomes" id="UP000724584"/>
    </source>
</evidence>
<gene>
    <name evidence="1" type="ORF">F5144DRAFT_567593</name>
</gene>
<reference evidence="1 2" key="1">
    <citation type="journal article" date="2021" name="Nat. Commun.">
        <title>Genetic determinants of endophytism in the Arabidopsis root mycobiome.</title>
        <authorList>
            <person name="Mesny F."/>
            <person name="Miyauchi S."/>
            <person name="Thiergart T."/>
            <person name="Pickel B."/>
            <person name="Atanasova L."/>
            <person name="Karlsson M."/>
            <person name="Huettel B."/>
            <person name="Barry K.W."/>
            <person name="Haridas S."/>
            <person name="Chen C."/>
            <person name="Bauer D."/>
            <person name="Andreopoulos W."/>
            <person name="Pangilinan J."/>
            <person name="LaButti K."/>
            <person name="Riley R."/>
            <person name="Lipzen A."/>
            <person name="Clum A."/>
            <person name="Drula E."/>
            <person name="Henrissat B."/>
            <person name="Kohler A."/>
            <person name="Grigoriev I.V."/>
            <person name="Martin F.M."/>
            <person name="Hacquard S."/>
        </authorList>
    </citation>
    <scope>NUCLEOTIDE SEQUENCE [LARGE SCALE GENOMIC DNA]</scope>
    <source>
        <strain evidence="1 2">MPI-SDFR-AT-0079</strain>
    </source>
</reference>
<keyword evidence="2" id="KW-1185">Reference proteome</keyword>
<sequence>MGLDELCYLLCLLSVCLSWVMAAAFALERRDDLLVHCFPCRGVSFSGLVYIFHSSSACWSLKLPFIRSACPYLFGRSSSVDS</sequence>
<dbReference type="Proteomes" id="UP000724584">
    <property type="component" value="Unassembled WGS sequence"/>
</dbReference>
<evidence type="ECO:0000313" key="1">
    <source>
        <dbReference type="EMBL" id="KAH6636464.1"/>
    </source>
</evidence>